<dbReference type="AlphaFoldDB" id="A0A9P7GDX5"/>
<evidence type="ECO:0000256" key="1">
    <source>
        <dbReference type="ARBA" id="ARBA00002311"/>
    </source>
</evidence>
<dbReference type="PANTHER" id="PTHR11477:SF11">
    <property type="entry name" value="TRANSCRIPTION FACTOR BYE1"/>
    <property type="match status" value="1"/>
</dbReference>
<evidence type="ECO:0000256" key="7">
    <source>
        <dbReference type="SAM" id="MobiDB-lite"/>
    </source>
</evidence>
<evidence type="ECO:0000256" key="4">
    <source>
        <dbReference type="ARBA" id="ARBA00022723"/>
    </source>
</evidence>
<comment type="similarity">
    <text evidence="2">Belongs to the BYE1 family.</text>
</comment>
<dbReference type="GO" id="GO:0008270">
    <property type="term" value="F:zinc ion binding"/>
    <property type="evidence" value="ECO:0007669"/>
    <property type="project" value="UniProtKB-KW"/>
</dbReference>
<dbReference type="SMART" id="SM00510">
    <property type="entry name" value="TFS2M"/>
    <property type="match status" value="1"/>
</dbReference>
<evidence type="ECO:0000256" key="5">
    <source>
        <dbReference type="ARBA" id="ARBA00022771"/>
    </source>
</evidence>
<feature type="region of interest" description="Disordered" evidence="7">
    <location>
        <begin position="895"/>
        <end position="1041"/>
    </location>
</feature>
<evidence type="ECO:0000256" key="2">
    <source>
        <dbReference type="ARBA" id="ARBA00011050"/>
    </source>
</evidence>
<feature type="region of interest" description="Disordered" evidence="7">
    <location>
        <begin position="405"/>
        <end position="504"/>
    </location>
</feature>
<feature type="compositionally biased region" description="Polar residues" evidence="7">
    <location>
        <begin position="59"/>
        <end position="71"/>
    </location>
</feature>
<protein>
    <recommendedName>
        <fullName evidence="3">Transcription factor BYE1</fullName>
    </recommendedName>
</protein>
<evidence type="ECO:0000313" key="10">
    <source>
        <dbReference type="Proteomes" id="UP000775547"/>
    </source>
</evidence>
<dbReference type="InterPro" id="IPR019787">
    <property type="entry name" value="Znf_PHD-finger"/>
</dbReference>
<dbReference type="EMBL" id="JABCKV010000006">
    <property type="protein sequence ID" value="KAG5647794.1"/>
    <property type="molecule type" value="Genomic_DNA"/>
</dbReference>
<sequence>MSTRARTRAATTASTSKALPVSSPGAERKPKNSARKTVKSTQSESDQVGKENVKGKSVKTPSNPPSKTSTAVAKGKSLRSAPEVYCTCQKGDDGSPMVQCGECNVWYHFRCVDLTEEDAEDIMTWEGPDSLELDDAPAKKLANKRLKRDSPPPPSESEEEPSSEDEYVVEDPKVKFKRRVHSVSSESESDASADAKPRRRLIRQVSGSPAPGALKRKSHQASHTPPSKRKKADATVPEDDPTRKYCLGKLRDLFRDIYLRYPHVRVPDPSREGQTIEIPKLLTDLSEDEKAALVDESKDFADELEKCVFETYSEPDKHHQPSAGSNYKDRFRMLQFNLSKFDRVILHQRIASNEISPKEISIMSSTDLANEETKQSIEIAEKEALAYSILTPTAVPRAKITHKGLEDIEDVHGDVTTQQDEERSRKEEEERRERERLARLRSQARQRTASLSVPPESPAVAHQQQQPWGGPPPVPLHALGSDVAGLSSPPSTYANEPSPLTPTLAQLMPESMEPELNLAEFINMDDEGPTSAPSQLTSASSLHIPTGSPEEVISPPDSSPIPSTGISPFAPQIDQPPVSFDLNSLWNASKKDSPVAPPSPPPVEESTATASPQVVATDDKDVIMDIETVGADDQDFDMFLEEKDLAATSPEAQQEALDALPQVWAGKINMPLDATTQQETPVVARQIGGRSLEHESLLWKTLFPSELLRIDGRVPVENSSKFLLQMRMNASRELIAVAFSPSSESSDAGFRILSDFLIAKGRHGLVFPWGNRQKDHHPGRELYIIPLLSSDPLPEYMELLDDLHLPRVRKANLLIGIWVLIKGKLAPLTPPPAPSIPTFPRVLPGGQPPLQHAPLPLPHSPPAPPLPAAIAAEVASLTPEQIQLMIQTLTANGTMPLPSMPIAQPQPQPPQQSHVHAPPPVMPPQSHVQYHAPPPQPWGNPSQGYGGAYPAPFDPTQHNYARPAPLSWDRPANTPQPPPGSVIYERDREHAGGRDWRGTGAGRGRGRGRPNDGPQKPVDSGWPRRPRDDGGAGSGSPTPRW</sequence>
<dbReference type="GO" id="GO:0006368">
    <property type="term" value="P:transcription elongation by RNA polymerase II"/>
    <property type="evidence" value="ECO:0007669"/>
    <property type="project" value="TreeGrafter"/>
</dbReference>
<evidence type="ECO:0000256" key="3">
    <source>
        <dbReference type="ARBA" id="ARBA00021616"/>
    </source>
</evidence>
<feature type="compositionally biased region" description="Low complexity" evidence="7">
    <location>
        <begin position="184"/>
        <end position="194"/>
    </location>
</feature>
<feature type="region of interest" description="Disordered" evidence="7">
    <location>
        <begin position="1"/>
        <end position="80"/>
    </location>
</feature>
<dbReference type="Gene3D" id="1.10.472.30">
    <property type="entry name" value="Transcription elongation factor S-II, central domain"/>
    <property type="match status" value="1"/>
</dbReference>
<dbReference type="InterPro" id="IPR036575">
    <property type="entry name" value="TFIIS_cen_dom_sf"/>
</dbReference>
<dbReference type="InterPro" id="IPR003618">
    <property type="entry name" value="TFIIS_cen_dom"/>
</dbReference>
<dbReference type="Pfam" id="PF07500">
    <property type="entry name" value="TFIIS_M"/>
    <property type="match status" value="1"/>
</dbReference>
<dbReference type="InterPro" id="IPR011011">
    <property type="entry name" value="Znf_FYVE_PHD"/>
</dbReference>
<evidence type="ECO:0000259" key="8">
    <source>
        <dbReference type="PROSITE" id="PS51321"/>
    </source>
</evidence>
<dbReference type="GO" id="GO:0000977">
    <property type="term" value="F:RNA polymerase II transcription regulatory region sequence-specific DNA binding"/>
    <property type="evidence" value="ECO:0007669"/>
    <property type="project" value="TreeGrafter"/>
</dbReference>
<dbReference type="Gene3D" id="3.30.40.10">
    <property type="entry name" value="Zinc/RING finger domain, C3HC4 (zinc finger)"/>
    <property type="match status" value="1"/>
</dbReference>
<gene>
    <name evidence="9" type="ORF">DXG03_007716</name>
</gene>
<evidence type="ECO:0000256" key="6">
    <source>
        <dbReference type="ARBA" id="ARBA00022833"/>
    </source>
</evidence>
<comment type="function">
    <text evidence="1">Negative regulator of transcription elongation.</text>
</comment>
<dbReference type="Pfam" id="PF00628">
    <property type="entry name" value="PHD"/>
    <property type="match status" value="1"/>
</dbReference>
<dbReference type="InterPro" id="IPR012921">
    <property type="entry name" value="SPOC_C"/>
</dbReference>
<proteinExistence type="inferred from homology"/>
<keyword evidence="10" id="KW-1185">Reference proteome</keyword>
<dbReference type="GO" id="GO:0006362">
    <property type="term" value="P:transcription elongation by RNA polymerase I"/>
    <property type="evidence" value="ECO:0007669"/>
    <property type="project" value="TreeGrafter"/>
</dbReference>
<feature type="compositionally biased region" description="Basic and acidic residues" evidence="7">
    <location>
        <begin position="420"/>
        <end position="438"/>
    </location>
</feature>
<dbReference type="PROSITE" id="PS51321">
    <property type="entry name" value="TFIIS_CENTRAL"/>
    <property type="match status" value="1"/>
</dbReference>
<feature type="compositionally biased region" description="Low complexity" evidence="7">
    <location>
        <begin position="1"/>
        <end position="16"/>
    </location>
</feature>
<dbReference type="GO" id="GO:0031564">
    <property type="term" value="P:transcription antitermination"/>
    <property type="evidence" value="ECO:0007669"/>
    <property type="project" value="TreeGrafter"/>
</dbReference>
<feature type="compositionally biased region" description="Acidic residues" evidence="7">
    <location>
        <begin position="156"/>
        <end position="169"/>
    </location>
</feature>
<feature type="compositionally biased region" description="Basic and acidic residues" evidence="7">
    <location>
        <begin position="984"/>
        <end position="997"/>
    </location>
</feature>
<evidence type="ECO:0000313" key="9">
    <source>
        <dbReference type="EMBL" id="KAG5647794.1"/>
    </source>
</evidence>
<feature type="compositionally biased region" description="Low complexity" evidence="7">
    <location>
        <begin position="548"/>
        <end position="562"/>
    </location>
</feature>
<feature type="region of interest" description="Disordered" evidence="7">
    <location>
        <begin position="589"/>
        <end position="613"/>
    </location>
</feature>
<feature type="region of interest" description="Disordered" evidence="7">
    <location>
        <begin position="524"/>
        <end position="562"/>
    </location>
</feature>
<keyword evidence="4" id="KW-0479">Metal-binding</keyword>
<dbReference type="CDD" id="cd21538">
    <property type="entry name" value="SPOC_TFIIS"/>
    <property type="match status" value="1"/>
</dbReference>
<dbReference type="GO" id="GO:0001139">
    <property type="term" value="F:RNA polymerase II complex recruiting activity"/>
    <property type="evidence" value="ECO:0007669"/>
    <property type="project" value="TreeGrafter"/>
</dbReference>
<dbReference type="PANTHER" id="PTHR11477">
    <property type="entry name" value="TRANSCRIPTION FACTOR S-II ZINC FINGER DOMAIN-CONTAINING PROTEIN"/>
    <property type="match status" value="1"/>
</dbReference>
<dbReference type="OrthoDB" id="436852at2759"/>
<name>A0A9P7GDX5_9AGAR</name>
<dbReference type="GO" id="GO:0005634">
    <property type="term" value="C:nucleus"/>
    <property type="evidence" value="ECO:0007669"/>
    <property type="project" value="TreeGrafter"/>
</dbReference>
<feature type="compositionally biased region" description="Acidic residues" evidence="7">
    <location>
        <begin position="125"/>
        <end position="135"/>
    </location>
</feature>
<dbReference type="SUPFAM" id="SSF57903">
    <property type="entry name" value="FYVE/PHD zinc finger"/>
    <property type="match status" value="1"/>
</dbReference>
<dbReference type="Proteomes" id="UP000775547">
    <property type="component" value="Unassembled WGS sequence"/>
</dbReference>
<dbReference type="SUPFAM" id="SSF46942">
    <property type="entry name" value="Elongation factor TFIIS domain 2"/>
    <property type="match status" value="1"/>
</dbReference>
<keyword evidence="6" id="KW-0862">Zinc</keyword>
<dbReference type="SMART" id="SM00249">
    <property type="entry name" value="PHD"/>
    <property type="match status" value="1"/>
</dbReference>
<accession>A0A9P7GDX5</accession>
<feature type="compositionally biased region" description="Basic residues" evidence="7">
    <location>
        <begin position="214"/>
        <end position="231"/>
    </location>
</feature>
<comment type="caution">
    <text evidence="9">The sequence shown here is derived from an EMBL/GenBank/DDBJ whole genome shotgun (WGS) entry which is preliminary data.</text>
</comment>
<dbReference type="Pfam" id="PF07744">
    <property type="entry name" value="SPOC"/>
    <property type="match status" value="1"/>
</dbReference>
<reference evidence="9" key="2">
    <citation type="submission" date="2021-10" db="EMBL/GenBank/DDBJ databases">
        <title>Phylogenomics reveals ancestral predisposition of the termite-cultivated fungus Termitomyces towards a domesticated lifestyle.</title>
        <authorList>
            <person name="Auxier B."/>
            <person name="Grum-Grzhimaylo A."/>
            <person name="Cardenas M.E."/>
            <person name="Lodge J.D."/>
            <person name="Laessoe T."/>
            <person name="Pedersen O."/>
            <person name="Smith M.E."/>
            <person name="Kuyper T.W."/>
            <person name="Franco-Molano E.A."/>
            <person name="Baroni T.J."/>
            <person name="Aanen D.K."/>
        </authorList>
    </citation>
    <scope>NUCLEOTIDE SEQUENCE</scope>
    <source>
        <strain evidence="9">AP01</strain>
        <tissue evidence="9">Mycelium</tissue>
    </source>
</reference>
<organism evidence="9 10">
    <name type="scientific">Asterophora parasitica</name>
    <dbReference type="NCBI Taxonomy" id="117018"/>
    <lineage>
        <taxon>Eukaryota</taxon>
        <taxon>Fungi</taxon>
        <taxon>Dikarya</taxon>
        <taxon>Basidiomycota</taxon>
        <taxon>Agaricomycotina</taxon>
        <taxon>Agaricomycetes</taxon>
        <taxon>Agaricomycetidae</taxon>
        <taxon>Agaricales</taxon>
        <taxon>Tricholomatineae</taxon>
        <taxon>Lyophyllaceae</taxon>
        <taxon>Asterophora</taxon>
    </lineage>
</organism>
<dbReference type="GO" id="GO:0031440">
    <property type="term" value="P:regulation of mRNA 3'-end processing"/>
    <property type="evidence" value="ECO:0007669"/>
    <property type="project" value="TreeGrafter"/>
</dbReference>
<dbReference type="InterPro" id="IPR001965">
    <property type="entry name" value="Znf_PHD"/>
</dbReference>
<dbReference type="InterPro" id="IPR013083">
    <property type="entry name" value="Znf_RING/FYVE/PHD"/>
</dbReference>
<keyword evidence="5" id="KW-0863">Zinc-finger</keyword>
<feature type="domain" description="TFIIS central" evidence="8">
    <location>
        <begin position="242"/>
        <end position="396"/>
    </location>
</feature>
<feature type="region of interest" description="Disordered" evidence="7">
    <location>
        <begin position="125"/>
        <end position="242"/>
    </location>
</feature>
<feature type="compositionally biased region" description="Polar residues" evidence="7">
    <location>
        <begin position="531"/>
        <end position="543"/>
    </location>
</feature>
<reference evidence="9" key="1">
    <citation type="submission" date="2020-07" db="EMBL/GenBank/DDBJ databases">
        <authorList>
            <person name="Nieuwenhuis M."/>
            <person name="Van De Peppel L.J.J."/>
        </authorList>
    </citation>
    <scope>NUCLEOTIDE SEQUENCE</scope>
    <source>
        <strain evidence="9">AP01</strain>
        <tissue evidence="9">Mycelium</tissue>
    </source>
</reference>